<feature type="transmembrane region" description="Helical" evidence="5">
    <location>
        <begin position="268"/>
        <end position="288"/>
    </location>
</feature>
<keyword evidence="3 5" id="KW-1133">Transmembrane helix</keyword>
<feature type="transmembrane region" description="Helical" evidence="5">
    <location>
        <begin position="161"/>
        <end position="181"/>
    </location>
</feature>
<evidence type="ECO:0000256" key="5">
    <source>
        <dbReference type="SAM" id="Phobius"/>
    </source>
</evidence>
<reference evidence="7 8" key="1">
    <citation type="submission" date="2018-03" db="EMBL/GenBank/DDBJ databases">
        <title>Genomic Encyclopedia of Archaeal and Bacterial Type Strains, Phase II (KMG-II): from individual species to whole genera.</title>
        <authorList>
            <person name="Goeker M."/>
        </authorList>
    </citation>
    <scope>NUCLEOTIDE SEQUENCE [LARGE SCALE GENOMIC DNA]</scope>
    <source>
        <strain evidence="7 8">DSM 27929</strain>
    </source>
</reference>
<evidence type="ECO:0000256" key="1">
    <source>
        <dbReference type="ARBA" id="ARBA00004141"/>
    </source>
</evidence>
<feature type="transmembrane region" description="Helical" evidence="5">
    <location>
        <begin position="294"/>
        <end position="314"/>
    </location>
</feature>
<evidence type="ECO:0000313" key="8">
    <source>
        <dbReference type="Proteomes" id="UP000238157"/>
    </source>
</evidence>
<feature type="transmembrane region" description="Helical" evidence="5">
    <location>
        <begin position="96"/>
        <end position="115"/>
    </location>
</feature>
<dbReference type="InterPro" id="IPR051788">
    <property type="entry name" value="MFS_Transporter"/>
</dbReference>
<dbReference type="PANTHER" id="PTHR23514:SF13">
    <property type="entry name" value="INNER MEMBRANE PROTEIN YBJJ"/>
    <property type="match status" value="1"/>
</dbReference>
<sequence>MNQLSKRRIAIGSLFFLAGLSFASWASRIPDVQLKFSFSEAQLGTLLLGLPIGAMVALPLAGWAVHRFGSKIVVILSAVGYSVFLPLIGFSDSLLVLIPVVVVFGMLGNTMNISLNTQALALEDNYGRSILASLHGLWSLAGFTGAGIGAMMIYFDLLPRFHFLIISCITLLIILLTHSFLVQDKRSGGGSGMVFKMPEGLLLRIGGIAFLGMLSEGCMFDWSGVYFKKVVEIEARFVALGYVAFMGAMAGGRFVIDKLINRFGRILIIRLSGFFIFSGLMISVIFPYPLPATLGFLVVGLGVAAIVPTSYSIAGRSKDYPPSVALAIISTISFFGFLIGPPMIGFIAELLSLKVSFVLVAFAGLGITLLSSIKMDVFESLKRVTKDSAV</sequence>
<dbReference type="InterPro" id="IPR011701">
    <property type="entry name" value="MFS"/>
</dbReference>
<evidence type="ECO:0000256" key="3">
    <source>
        <dbReference type="ARBA" id="ARBA00022989"/>
    </source>
</evidence>
<feature type="transmembrane region" description="Helical" evidence="5">
    <location>
        <begin position="237"/>
        <end position="256"/>
    </location>
</feature>
<feature type="transmembrane region" description="Helical" evidence="5">
    <location>
        <begin position="42"/>
        <end position="65"/>
    </location>
</feature>
<feature type="transmembrane region" description="Helical" evidence="5">
    <location>
        <begin position="353"/>
        <end position="373"/>
    </location>
</feature>
<feature type="transmembrane region" description="Helical" evidence="5">
    <location>
        <begin position="136"/>
        <end position="155"/>
    </location>
</feature>
<dbReference type="GO" id="GO:0016020">
    <property type="term" value="C:membrane"/>
    <property type="evidence" value="ECO:0007669"/>
    <property type="project" value="UniProtKB-SubCell"/>
</dbReference>
<dbReference type="EMBL" id="PVTR01000006">
    <property type="protein sequence ID" value="PRY87566.1"/>
    <property type="molecule type" value="Genomic_DNA"/>
</dbReference>
<dbReference type="InterPro" id="IPR020846">
    <property type="entry name" value="MFS_dom"/>
</dbReference>
<feature type="transmembrane region" description="Helical" evidence="5">
    <location>
        <begin position="326"/>
        <end position="347"/>
    </location>
</feature>
<dbReference type="OrthoDB" id="9809599at2"/>
<comment type="caution">
    <text evidence="7">The sequence shown here is derived from an EMBL/GenBank/DDBJ whole genome shotgun (WGS) entry which is preliminary data.</text>
</comment>
<dbReference type="GO" id="GO:0022857">
    <property type="term" value="F:transmembrane transporter activity"/>
    <property type="evidence" value="ECO:0007669"/>
    <property type="project" value="InterPro"/>
</dbReference>
<proteinExistence type="predicted"/>
<keyword evidence="8" id="KW-1185">Reference proteome</keyword>
<gene>
    <name evidence="7" type="ORF">CLW00_106192</name>
</gene>
<keyword evidence="2 5" id="KW-0812">Transmembrane</keyword>
<keyword evidence="4 5" id="KW-0472">Membrane</keyword>
<dbReference type="PANTHER" id="PTHR23514">
    <property type="entry name" value="BYPASS OF STOP CODON PROTEIN 6"/>
    <property type="match status" value="1"/>
</dbReference>
<name>A0A2T0WLJ3_9BACT</name>
<dbReference type="SUPFAM" id="SSF103473">
    <property type="entry name" value="MFS general substrate transporter"/>
    <property type="match status" value="1"/>
</dbReference>
<comment type="subcellular location">
    <subcellularLocation>
        <location evidence="1">Membrane</location>
        <topology evidence="1">Multi-pass membrane protein</topology>
    </subcellularLocation>
</comment>
<dbReference type="CDD" id="cd17393">
    <property type="entry name" value="MFS_MosC_like"/>
    <property type="match status" value="1"/>
</dbReference>
<dbReference type="Proteomes" id="UP000238157">
    <property type="component" value="Unassembled WGS sequence"/>
</dbReference>
<feature type="transmembrane region" description="Helical" evidence="5">
    <location>
        <begin position="72"/>
        <end position="90"/>
    </location>
</feature>
<dbReference type="Pfam" id="PF07690">
    <property type="entry name" value="MFS_1"/>
    <property type="match status" value="1"/>
</dbReference>
<feature type="domain" description="Major facilitator superfamily (MFS) profile" evidence="6">
    <location>
        <begin position="7"/>
        <end position="378"/>
    </location>
</feature>
<evidence type="ECO:0000256" key="4">
    <source>
        <dbReference type="ARBA" id="ARBA00023136"/>
    </source>
</evidence>
<dbReference type="Gene3D" id="1.20.1250.20">
    <property type="entry name" value="MFS general substrate transporter like domains"/>
    <property type="match status" value="1"/>
</dbReference>
<dbReference type="InterPro" id="IPR036259">
    <property type="entry name" value="MFS_trans_sf"/>
</dbReference>
<feature type="transmembrane region" description="Helical" evidence="5">
    <location>
        <begin position="201"/>
        <end position="225"/>
    </location>
</feature>
<dbReference type="AlphaFoldDB" id="A0A2T0WLJ3"/>
<protein>
    <submittedName>
        <fullName evidence="7">Putative MFS family arabinose efflux permease</fullName>
    </submittedName>
</protein>
<evidence type="ECO:0000313" key="7">
    <source>
        <dbReference type="EMBL" id="PRY87566.1"/>
    </source>
</evidence>
<organism evidence="7 8">
    <name type="scientific">Mongoliibacter ruber</name>
    <dbReference type="NCBI Taxonomy" id="1750599"/>
    <lineage>
        <taxon>Bacteria</taxon>
        <taxon>Pseudomonadati</taxon>
        <taxon>Bacteroidota</taxon>
        <taxon>Cytophagia</taxon>
        <taxon>Cytophagales</taxon>
        <taxon>Cyclobacteriaceae</taxon>
        <taxon>Mongoliibacter</taxon>
    </lineage>
</organism>
<evidence type="ECO:0000259" key="6">
    <source>
        <dbReference type="PROSITE" id="PS50850"/>
    </source>
</evidence>
<accession>A0A2T0WLJ3</accession>
<evidence type="ECO:0000256" key="2">
    <source>
        <dbReference type="ARBA" id="ARBA00022692"/>
    </source>
</evidence>
<dbReference type="PROSITE" id="PS50850">
    <property type="entry name" value="MFS"/>
    <property type="match status" value="1"/>
</dbReference>
<dbReference type="RefSeq" id="WP_106133852.1">
    <property type="nucleotide sequence ID" value="NZ_PVTR01000006.1"/>
</dbReference>